<sequence length="144" mass="15727">MRALKDAPHAFYWPIEVEESVSVAEWELWAGAGRVMYVVEEESAWLGMAGCILRGDVLDATGMWVVASARGRGFGEELISAIIAWGLERGASSMRFAVTETNSVAITLYTRLGFQPTGERRALASDPSLTGIFMAKPIFPPRST</sequence>
<dbReference type="PROSITE" id="PS51186">
    <property type="entry name" value="GNAT"/>
    <property type="match status" value="1"/>
</dbReference>
<protein>
    <submittedName>
        <fullName evidence="4">GNAT family N-acetyltransferase</fullName>
    </submittedName>
</protein>
<evidence type="ECO:0000259" key="3">
    <source>
        <dbReference type="PROSITE" id="PS51186"/>
    </source>
</evidence>
<evidence type="ECO:0000313" key="5">
    <source>
        <dbReference type="Proteomes" id="UP000316639"/>
    </source>
</evidence>
<dbReference type="GO" id="GO:0016747">
    <property type="term" value="F:acyltransferase activity, transferring groups other than amino-acyl groups"/>
    <property type="evidence" value="ECO:0007669"/>
    <property type="project" value="InterPro"/>
</dbReference>
<organism evidence="4 5">
    <name type="scientific">Lentzea tibetensis</name>
    <dbReference type="NCBI Taxonomy" id="2591470"/>
    <lineage>
        <taxon>Bacteria</taxon>
        <taxon>Bacillati</taxon>
        <taxon>Actinomycetota</taxon>
        <taxon>Actinomycetes</taxon>
        <taxon>Pseudonocardiales</taxon>
        <taxon>Pseudonocardiaceae</taxon>
        <taxon>Lentzea</taxon>
    </lineage>
</organism>
<keyword evidence="5" id="KW-1185">Reference proteome</keyword>
<dbReference type="PANTHER" id="PTHR43877">
    <property type="entry name" value="AMINOALKYLPHOSPHONATE N-ACETYLTRANSFERASE-RELATED-RELATED"/>
    <property type="match status" value="1"/>
</dbReference>
<dbReference type="SUPFAM" id="SSF55729">
    <property type="entry name" value="Acyl-CoA N-acyltransferases (Nat)"/>
    <property type="match status" value="1"/>
</dbReference>
<reference evidence="4 5" key="1">
    <citation type="submission" date="2019-07" db="EMBL/GenBank/DDBJ databases">
        <title>Lentzea xizangensis sp. nov., isolated from Qinghai-Tibetan Plateau Soils.</title>
        <authorList>
            <person name="Huang J."/>
        </authorList>
    </citation>
    <scope>NUCLEOTIDE SEQUENCE [LARGE SCALE GENOMIC DNA]</scope>
    <source>
        <strain evidence="4 5">FXJ1.1311</strain>
    </source>
</reference>
<dbReference type="OrthoDB" id="9799092at2"/>
<dbReference type="InterPro" id="IPR016181">
    <property type="entry name" value="Acyl_CoA_acyltransferase"/>
</dbReference>
<dbReference type="PANTHER" id="PTHR43877:SF2">
    <property type="entry name" value="AMINOALKYLPHOSPHONATE N-ACETYLTRANSFERASE-RELATED"/>
    <property type="match status" value="1"/>
</dbReference>
<keyword evidence="1 4" id="KW-0808">Transferase</keyword>
<dbReference type="Gene3D" id="3.40.630.30">
    <property type="match status" value="1"/>
</dbReference>
<proteinExistence type="predicted"/>
<dbReference type="InterPro" id="IPR000182">
    <property type="entry name" value="GNAT_dom"/>
</dbReference>
<name>A0A563EZ48_9PSEU</name>
<dbReference type="Proteomes" id="UP000316639">
    <property type="component" value="Unassembled WGS sequence"/>
</dbReference>
<gene>
    <name evidence="4" type="ORF">FKR81_07700</name>
</gene>
<comment type="caution">
    <text evidence="4">The sequence shown here is derived from an EMBL/GenBank/DDBJ whole genome shotgun (WGS) entry which is preliminary data.</text>
</comment>
<accession>A0A563EZ48</accession>
<dbReference type="EMBL" id="VOBR01000004">
    <property type="protein sequence ID" value="TWP52976.1"/>
    <property type="molecule type" value="Genomic_DNA"/>
</dbReference>
<evidence type="ECO:0000313" key="4">
    <source>
        <dbReference type="EMBL" id="TWP52976.1"/>
    </source>
</evidence>
<evidence type="ECO:0000256" key="1">
    <source>
        <dbReference type="ARBA" id="ARBA00022679"/>
    </source>
</evidence>
<keyword evidence="2" id="KW-0012">Acyltransferase</keyword>
<dbReference type="InterPro" id="IPR050832">
    <property type="entry name" value="Bact_Acetyltransf"/>
</dbReference>
<evidence type="ECO:0000256" key="2">
    <source>
        <dbReference type="ARBA" id="ARBA00023315"/>
    </source>
</evidence>
<dbReference type="AlphaFoldDB" id="A0A563EZ48"/>
<dbReference type="Pfam" id="PF00583">
    <property type="entry name" value="Acetyltransf_1"/>
    <property type="match status" value="1"/>
</dbReference>
<dbReference type="CDD" id="cd04301">
    <property type="entry name" value="NAT_SF"/>
    <property type="match status" value="1"/>
</dbReference>
<feature type="domain" description="N-acetyltransferase" evidence="3">
    <location>
        <begin position="1"/>
        <end position="139"/>
    </location>
</feature>